<feature type="compositionally biased region" description="Low complexity" evidence="1">
    <location>
        <begin position="227"/>
        <end position="237"/>
    </location>
</feature>
<evidence type="ECO:0000256" key="1">
    <source>
        <dbReference type="SAM" id="MobiDB-lite"/>
    </source>
</evidence>
<evidence type="ECO:0000313" key="2">
    <source>
        <dbReference type="EMBL" id="KAF4665264.1"/>
    </source>
</evidence>
<dbReference type="EMBL" id="JAAPAO010000266">
    <property type="protein sequence ID" value="KAF4665264.1"/>
    <property type="molecule type" value="Genomic_DNA"/>
</dbReference>
<dbReference type="Proteomes" id="UP000591131">
    <property type="component" value="Unassembled WGS sequence"/>
</dbReference>
<gene>
    <name evidence="2" type="ORF">FOL47_004688</name>
</gene>
<dbReference type="OrthoDB" id="436764at2759"/>
<protein>
    <submittedName>
        <fullName evidence="2">Uncharacterized protein</fullName>
    </submittedName>
</protein>
<accession>A0A7J6M1B1</accession>
<feature type="compositionally biased region" description="Acidic residues" evidence="1">
    <location>
        <begin position="203"/>
        <end position="226"/>
    </location>
</feature>
<sequence>MSPQDVLPPLVPAVPIIEGSAATTTTTDNISYAIDEKKKTREGYVYEISAPPAAAKAEESIASLFGQWTNCRRCHRLTVAGGAFCALCGIPNPNEARRRRNSASQTRSLSGLSSSGALKATGLRLVITTSRDGSNLFTKQREPGVVASSAVRDVTPEDPTPLCLPPTFASLKALDGETNSLGSTVYGRAGVEGEEESLRNGHDDDEDDDDISEDDCLSELSDESDCSSDSSDSSCESDCFDDEGEDFDDEDIIIELEDTDPAGATASGPRLFTAGHNDTWGDRVLPSFLGDAVVSAASLGQVM</sequence>
<evidence type="ECO:0000313" key="3">
    <source>
        <dbReference type="Proteomes" id="UP000591131"/>
    </source>
</evidence>
<name>A0A7J6M1B1_PERCH</name>
<feature type="region of interest" description="Disordered" evidence="1">
    <location>
        <begin position="139"/>
        <end position="159"/>
    </location>
</feature>
<reference evidence="2 3" key="1">
    <citation type="submission" date="2020-04" db="EMBL/GenBank/DDBJ databases">
        <title>Perkinsus chesapeaki whole genome sequence.</title>
        <authorList>
            <person name="Bogema D.R."/>
        </authorList>
    </citation>
    <scope>NUCLEOTIDE SEQUENCE [LARGE SCALE GENOMIC DNA]</scope>
    <source>
        <strain evidence="2">ATCC PRA-425</strain>
    </source>
</reference>
<feature type="region of interest" description="Disordered" evidence="1">
    <location>
        <begin position="183"/>
        <end position="251"/>
    </location>
</feature>
<comment type="caution">
    <text evidence="2">The sequence shown here is derived from an EMBL/GenBank/DDBJ whole genome shotgun (WGS) entry which is preliminary data.</text>
</comment>
<feature type="compositionally biased region" description="Acidic residues" evidence="1">
    <location>
        <begin position="238"/>
        <end position="251"/>
    </location>
</feature>
<proteinExistence type="predicted"/>
<keyword evidence="3" id="KW-1185">Reference proteome</keyword>
<organism evidence="2 3">
    <name type="scientific">Perkinsus chesapeaki</name>
    <name type="common">Clam parasite</name>
    <name type="synonym">Perkinsus andrewsi</name>
    <dbReference type="NCBI Taxonomy" id="330153"/>
    <lineage>
        <taxon>Eukaryota</taxon>
        <taxon>Sar</taxon>
        <taxon>Alveolata</taxon>
        <taxon>Perkinsozoa</taxon>
        <taxon>Perkinsea</taxon>
        <taxon>Perkinsida</taxon>
        <taxon>Perkinsidae</taxon>
        <taxon>Perkinsus</taxon>
    </lineage>
</organism>
<dbReference type="AlphaFoldDB" id="A0A7J6M1B1"/>